<proteinExistence type="predicted"/>
<dbReference type="PANTHER" id="PTHR45689:SF5">
    <property type="entry name" value="I[[H]] CHANNEL, ISOFORM E"/>
    <property type="match status" value="1"/>
</dbReference>
<dbReference type="GO" id="GO:0098855">
    <property type="term" value="C:HCN channel complex"/>
    <property type="evidence" value="ECO:0007669"/>
    <property type="project" value="TreeGrafter"/>
</dbReference>
<dbReference type="GO" id="GO:0005249">
    <property type="term" value="F:voltage-gated potassium channel activity"/>
    <property type="evidence" value="ECO:0007669"/>
    <property type="project" value="TreeGrafter"/>
</dbReference>
<dbReference type="InterPro" id="IPR051413">
    <property type="entry name" value="K/Na_HCN_channel"/>
</dbReference>
<reference evidence="2" key="1">
    <citation type="submission" date="2021-01" db="EMBL/GenBank/DDBJ databases">
        <authorList>
            <consortium name="Genoscope - CEA"/>
            <person name="William W."/>
        </authorList>
    </citation>
    <scope>NUCLEOTIDE SEQUENCE</scope>
</reference>
<dbReference type="InterPro" id="IPR000595">
    <property type="entry name" value="cNMP-bd_dom"/>
</dbReference>
<evidence type="ECO:0000313" key="3">
    <source>
        <dbReference type="Proteomes" id="UP000692954"/>
    </source>
</evidence>
<sequence>MYKGAMEYSKSLTLINIFVSKNKIQFENELQTRIRSYLEYIWQEKQNMNDEEQFIRGIIISVKRKILSSYKVMIKKFSRKMIQQLLGQILNKLDDSSLYIITKGEVKLYLKGFNNLNERVKRNSFKFLYQGDYFGEFLFFYRLTLQSNCNIQCIQKRIKNKQLKQTLLHILQVFCYSCQSNQNLIKKYHYLHYFLDKVRNYILMINQEIKKQVDKRYNKNNHIQKVKEQILKVMNNILFR</sequence>
<feature type="domain" description="Cyclic nucleotide-binding" evidence="1">
    <location>
        <begin position="96"/>
        <end position="141"/>
    </location>
</feature>
<dbReference type="PROSITE" id="PS50042">
    <property type="entry name" value="CNMP_BINDING_3"/>
    <property type="match status" value="1"/>
</dbReference>
<accession>A0A8S1RT01</accession>
<dbReference type="Proteomes" id="UP000692954">
    <property type="component" value="Unassembled WGS sequence"/>
</dbReference>
<name>A0A8S1RT01_9CILI</name>
<dbReference type="AlphaFoldDB" id="A0A8S1RT01"/>
<evidence type="ECO:0000313" key="2">
    <source>
        <dbReference type="EMBL" id="CAD8130332.1"/>
    </source>
</evidence>
<evidence type="ECO:0000259" key="1">
    <source>
        <dbReference type="PROSITE" id="PS50042"/>
    </source>
</evidence>
<organism evidence="2 3">
    <name type="scientific">Paramecium sonneborni</name>
    <dbReference type="NCBI Taxonomy" id="65129"/>
    <lineage>
        <taxon>Eukaryota</taxon>
        <taxon>Sar</taxon>
        <taxon>Alveolata</taxon>
        <taxon>Ciliophora</taxon>
        <taxon>Intramacronucleata</taxon>
        <taxon>Oligohymenophorea</taxon>
        <taxon>Peniculida</taxon>
        <taxon>Parameciidae</taxon>
        <taxon>Paramecium</taxon>
    </lineage>
</organism>
<dbReference type="PANTHER" id="PTHR45689">
    <property type="entry name" value="I[[H]] CHANNEL, ISOFORM E"/>
    <property type="match status" value="1"/>
</dbReference>
<dbReference type="EMBL" id="CAJJDN010000278">
    <property type="protein sequence ID" value="CAD8130332.1"/>
    <property type="molecule type" value="Genomic_DNA"/>
</dbReference>
<protein>
    <recommendedName>
        <fullName evidence="1">Cyclic nucleotide-binding domain-containing protein</fullName>
    </recommendedName>
</protein>
<keyword evidence="3" id="KW-1185">Reference proteome</keyword>
<dbReference type="OrthoDB" id="313256at2759"/>
<comment type="caution">
    <text evidence="2">The sequence shown here is derived from an EMBL/GenBank/DDBJ whole genome shotgun (WGS) entry which is preliminary data.</text>
</comment>
<gene>
    <name evidence="2" type="ORF">PSON_ATCC_30995.1.T2780003</name>
</gene>
<dbReference type="GO" id="GO:0035725">
    <property type="term" value="P:sodium ion transmembrane transport"/>
    <property type="evidence" value="ECO:0007669"/>
    <property type="project" value="TreeGrafter"/>
</dbReference>
<dbReference type="GO" id="GO:0003254">
    <property type="term" value="P:regulation of membrane depolarization"/>
    <property type="evidence" value="ECO:0007669"/>
    <property type="project" value="TreeGrafter"/>
</dbReference>